<evidence type="ECO:0008006" key="3">
    <source>
        <dbReference type="Google" id="ProtNLM"/>
    </source>
</evidence>
<evidence type="ECO:0000313" key="1">
    <source>
        <dbReference type="EMBL" id="MBV4459166.1"/>
    </source>
</evidence>
<dbReference type="EMBL" id="JAHSTS010000002">
    <property type="protein sequence ID" value="MBV4459166.1"/>
    <property type="molecule type" value="Genomic_DNA"/>
</dbReference>
<name>A0ABS6PFC7_9PSED</name>
<comment type="caution">
    <text evidence="1">The sequence shown here is derived from an EMBL/GenBank/DDBJ whole genome shotgun (WGS) entry which is preliminary data.</text>
</comment>
<reference evidence="1 2" key="1">
    <citation type="submission" date="2021-06" db="EMBL/GenBank/DDBJ databases">
        <title>Updating the genus Pseudomonas: Description of 43 new species and partition of the Pseudomonas putida group.</title>
        <authorList>
            <person name="Girard L."/>
            <person name="Lood C."/>
            <person name="Vandamme P."/>
            <person name="Rokni-Zadeh H."/>
            <person name="Van Noort V."/>
            <person name="Hofte M."/>
            <person name="Lavigne R."/>
            <person name="De Mot R."/>
        </authorList>
    </citation>
    <scope>NUCLEOTIDE SEQUENCE [LARGE SCALE GENOMIC DNA]</scope>
    <source>
        <strain evidence="1 2">COR58</strain>
    </source>
</reference>
<dbReference type="Proteomes" id="UP000765224">
    <property type="component" value="Unassembled WGS sequence"/>
</dbReference>
<protein>
    <recommendedName>
        <fullName evidence="3">Phage tail protein</fullName>
    </recommendedName>
</protein>
<accession>A0ABS6PFC7</accession>
<gene>
    <name evidence="1" type="ORF">KVG96_14495</name>
</gene>
<proteinExistence type="predicted"/>
<sequence>MKIILSPQRRDDTLTVYKSGAFLTINGEVFDFSRMQEGDTLPRSAFHSIWLSEAGSVDVVSGELSVTLLLPLPWNYSQEQAFPVPLLDVPDGYIAFPQPVLGENDPPYQAPEFPPEGTADGYINWSLLVTAAMKAAAADAEHLAAMKAELAQRNAQAVLQIARVNDRIETIGYGIELGEATEEEIAEQAALQPVLAAWKAYKFALGKVTKQPTWHAAPVWPVVPPAPVIVASPEGKSPDAA</sequence>
<organism evidence="1 2">
    <name type="scientific">Pseudomonas ekonensis</name>
    <dbReference type="NCBI Taxonomy" id="2842353"/>
    <lineage>
        <taxon>Bacteria</taxon>
        <taxon>Pseudomonadati</taxon>
        <taxon>Pseudomonadota</taxon>
        <taxon>Gammaproteobacteria</taxon>
        <taxon>Pseudomonadales</taxon>
        <taxon>Pseudomonadaceae</taxon>
        <taxon>Pseudomonas</taxon>
    </lineage>
</organism>
<evidence type="ECO:0000313" key="2">
    <source>
        <dbReference type="Proteomes" id="UP000765224"/>
    </source>
</evidence>
<keyword evidence="2" id="KW-1185">Reference proteome</keyword>